<sequence length="125" mass="13920">MFWGKFRAGGVSKPFVLRRKIDIDYSNNSRVSIAGYANESQAINDHGPPRFSGFINSLNLYFNIEFWKAVRNSDHIDVTVTGKSVIISHSPEGFCAKALGLFGIKCGTEFYSSGMGVTTYEIRHC</sequence>
<reference evidence="1 2" key="1">
    <citation type="submission" date="2023-02" db="EMBL/GenBank/DDBJ databases">
        <title>Host association and intracellularity evolved multiple times independently in the Rickettsiales.</title>
        <authorList>
            <person name="Castelli M."/>
            <person name="Nardi T."/>
            <person name="Gammuto L."/>
            <person name="Bellinzona G."/>
            <person name="Sabaneyeva E."/>
            <person name="Potekhin A."/>
            <person name="Serra V."/>
            <person name="Petroni G."/>
            <person name="Sassera D."/>
        </authorList>
    </citation>
    <scope>NUCLEOTIDE SEQUENCE [LARGE SCALE GENOMIC DNA]</scope>
    <source>
        <strain evidence="1 2">BOD18</strain>
    </source>
</reference>
<gene>
    <name evidence="1" type="ORF">Cyrtocomes_00737</name>
</gene>
<accession>A0ABU5L8B5</accession>
<proteinExistence type="predicted"/>
<organism evidence="1 2">
    <name type="scientific">Candidatus Cyrtobacter comes</name>
    <dbReference type="NCBI Taxonomy" id="675776"/>
    <lineage>
        <taxon>Bacteria</taxon>
        <taxon>Pseudomonadati</taxon>
        <taxon>Pseudomonadota</taxon>
        <taxon>Alphaproteobacteria</taxon>
        <taxon>Rickettsiales</taxon>
        <taxon>Candidatus Midichloriaceae</taxon>
        <taxon>Candidatus Cyrtobacter</taxon>
    </lineage>
</organism>
<name>A0ABU5L8B5_9RICK</name>
<comment type="caution">
    <text evidence="1">The sequence shown here is derived from an EMBL/GenBank/DDBJ whole genome shotgun (WGS) entry which is preliminary data.</text>
</comment>
<keyword evidence="2" id="KW-1185">Reference proteome</keyword>
<evidence type="ECO:0000313" key="2">
    <source>
        <dbReference type="Proteomes" id="UP001293791"/>
    </source>
</evidence>
<evidence type="ECO:0000313" key="1">
    <source>
        <dbReference type="EMBL" id="MDZ5762358.1"/>
    </source>
</evidence>
<protein>
    <submittedName>
        <fullName evidence="1">Uncharacterized protein</fullName>
    </submittedName>
</protein>
<dbReference type="EMBL" id="JARGYT010000040">
    <property type="protein sequence ID" value="MDZ5762358.1"/>
    <property type="molecule type" value="Genomic_DNA"/>
</dbReference>
<dbReference type="Proteomes" id="UP001293791">
    <property type="component" value="Unassembled WGS sequence"/>
</dbReference>
<dbReference type="RefSeq" id="WP_322497827.1">
    <property type="nucleotide sequence ID" value="NZ_JARGYT010000040.1"/>
</dbReference>